<dbReference type="EnsemblPlants" id="KQJ91490">
    <property type="protein sequence ID" value="KQJ91490"/>
    <property type="gene ID" value="BRADI_4g38014v3"/>
</dbReference>
<dbReference type="InParanoid" id="A0A0Q3HDE3"/>
<name>A0A0Q3HDE3_BRADI</name>
<gene>
    <name evidence="3" type="ORF">BRADI_4g38014v3</name>
</gene>
<evidence type="ECO:0000313" key="3">
    <source>
        <dbReference type="EMBL" id="KQJ91490.1"/>
    </source>
</evidence>
<evidence type="ECO:0000259" key="2">
    <source>
        <dbReference type="Pfam" id="PF24758"/>
    </source>
</evidence>
<dbReference type="PANTHER" id="PTHR32141">
    <property type="match status" value="1"/>
</dbReference>
<dbReference type="InterPro" id="IPR055411">
    <property type="entry name" value="LRR_FXL15/At3g58940/PEG3-like"/>
</dbReference>
<reference evidence="3 4" key="1">
    <citation type="journal article" date="2010" name="Nature">
        <title>Genome sequencing and analysis of the model grass Brachypodium distachyon.</title>
        <authorList>
            <consortium name="International Brachypodium Initiative"/>
        </authorList>
    </citation>
    <scope>NUCLEOTIDE SEQUENCE [LARGE SCALE GENOMIC DNA]</scope>
    <source>
        <strain evidence="3 4">Bd21</strain>
    </source>
</reference>
<organism evidence="3">
    <name type="scientific">Brachypodium distachyon</name>
    <name type="common">Purple false brome</name>
    <name type="synonym">Trachynia distachya</name>
    <dbReference type="NCBI Taxonomy" id="15368"/>
    <lineage>
        <taxon>Eukaryota</taxon>
        <taxon>Viridiplantae</taxon>
        <taxon>Streptophyta</taxon>
        <taxon>Embryophyta</taxon>
        <taxon>Tracheophyta</taxon>
        <taxon>Spermatophyta</taxon>
        <taxon>Magnoliopsida</taxon>
        <taxon>Liliopsida</taxon>
        <taxon>Poales</taxon>
        <taxon>Poaceae</taxon>
        <taxon>BOP clade</taxon>
        <taxon>Pooideae</taxon>
        <taxon>Stipodae</taxon>
        <taxon>Brachypodieae</taxon>
        <taxon>Brachypodium</taxon>
    </lineage>
</organism>
<feature type="domain" description="F-box/LRR-repeat protein 15/At3g58940/PEG3-like LRR" evidence="2">
    <location>
        <begin position="2"/>
        <end position="129"/>
    </location>
</feature>
<dbReference type="InterPro" id="IPR055302">
    <property type="entry name" value="F-box_dom-containing"/>
</dbReference>
<dbReference type="EMBL" id="CM000883">
    <property type="protein sequence ID" value="KQJ91490.1"/>
    <property type="molecule type" value="Genomic_DNA"/>
</dbReference>
<dbReference type="Pfam" id="PF08387">
    <property type="entry name" value="FBD"/>
    <property type="match status" value="1"/>
</dbReference>
<evidence type="ECO:0000313" key="5">
    <source>
        <dbReference type="Proteomes" id="UP000008810"/>
    </source>
</evidence>
<protein>
    <submittedName>
        <fullName evidence="3 4">Uncharacterized protein</fullName>
    </submittedName>
</protein>
<dbReference type="Gramene" id="KQJ91490">
    <property type="protein sequence ID" value="KQJ91490"/>
    <property type="gene ID" value="BRADI_4g38014v3"/>
</dbReference>
<feature type="domain" description="FBD" evidence="1">
    <location>
        <begin position="153"/>
        <end position="196"/>
    </location>
</feature>
<reference evidence="3" key="2">
    <citation type="submission" date="2017-06" db="EMBL/GenBank/DDBJ databases">
        <title>WGS assembly of Brachypodium distachyon.</title>
        <authorList>
            <consortium name="The International Brachypodium Initiative"/>
            <person name="Lucas S."/>
            <person name="Harmon-Smith M."/>
            <person name="Lail K."/>
            <person name="Tice H."/>
            <person name="Grimwood J."/>
            <person name="Bruce D."/>
            <person name="Barry K."/>
            <person name="Shu S."/>
            <person name="Lindquist E."/>
            <person name="Wang M."/>
            <person name="Pitluck S."/>
            <person name="Vogel J.P."/>
            <person name="Garvin D.F."/>
            <person name="Mockler T.C."/>
            <person name="Schmutz J."/>
            <person name="Rokhsar D."/>
            <person name="Bevan M.W."/>
        </authorList>
    </citation>
    <scope>NUCLEOTIDE SEQUENCE</scope>
    <source>
        <strain evidence="3">Bd21</strain>
    </source>
</reference>
<dbReference type="PANTHER" id="PTHR32141:SF153">
    <property type="entry name" value="OS06G0685200 PROTEIN"/>
    <property type="match status" value="1"/>
</dbReference>
<evidence type="ECO:0000313" key="4">
    <source>
        <dbReference type="EnsemblPlants" id="KQJ91490"/>
    </source>
</evidence>
<dbReference type="OrthoDB" id="649238at2759"/>
<dbReference type="InterPro" id="IPR006566">
    <property type="entry name" value="FBD"/>
</dbReference>
<accession>A0A0Q3HDE3</accession>
<evidence type="ECO:0000259" key="1">
    <source>
        <dbReference type="Pfam" id="PF08387"/>
    </source>
</evidence>
<dbReference type="AlphaFoldDB" id="A0A0Q3HDE3"/>
<reference evidence="4" key="3">
    <citation type="submission" date="2018-08" db="UniProtKB">
        <authorList>
            <consortium name="EnsemblPlants"/>
        </authorList>
    </citation>
    <scope>IDENTIFICATION</scope>
    <source>
        <strain evidence="4">cv. Bd21</strain>
    </source>
</reference>
<sequence>MPHRIHVRSQSLRCVLLRCCMLEEFVVVDAPLLQRLFLSDLRCAIGRHHVRVRIACSAPNLRVLGYLDPRVHELQIADTVIKHDTMESPSTVVRGVKTLALKVNFGVLGQVQMLVSYLRCFPNVETLHIESVLHGPSVTTDESTPEHHANFWQNVSPVKCLRSRVKKMVLHKIQGDPNESEFLKFIAGDARELQSLLVLPHEEIIISSMDKANEMIDKFECPRFRAWASRVLLVLPGMENVLRSSKAFDITVDDPFF</sequence>
<dbReference type="Pfam" id="PF24758">
    <property type="entry name" value="LRR_At5g56370"/>
    <property type="match status" value="1"/>
</dbReference>
<keyword evidence="5" id="KW-1185">Reference proteome</keyword>
<proteinExistence type="predicted"/>
<dbReference type="Proteomes" id="UP000008810">
    <property type="component" value="Chromosome 4"/>
</dbReference>